<dbReference type="GO" id="GO:0045820">
    <property type="term" value="P:negative regulation of glycolytic process"/>
    <property type="evidence" value="ECO:0007669"/>
    <property type="project" value="TreeGrafter"/>
</dbReference>
<dbReference type="GO" id="GO:0043456">
    <property type="term" value="P:regulation of pentose-phosphate shunt"/>
    <property type="evidence" value="ECO:0007669"/>
    <property type="project" value="TreeGrafter"/>
</dbReference>
<proteinExistence type="predicted"/>
<dbReference type="CDD" id="cd07067">
    <property type="entry name" value="HP_PGM_like"/>
    <property type="match status" value="1"/>
</dbReference>
<feature type="binding site" evidence="3">
    <location>
        <begin position="84"/>
        <end position="87"/>
    </location>
    <ligand>
        <name>substrate</name>
    </ligand>
</feature>
<dbReference type="Pfam" id="PF00300">
    <property type="entry name" value="His_Phos_1"/>
    <property type="match status" value="1"/>
</dbReference>
<feature type="active site" description="Tele-phosphohistidine intermediate" evidence="2">
    <location>
        <position position="8"/>
    </location>
</feature>
<dbReference type="EMBL" id="CP048209">
    <property type="protein sequence ID" value="QHT60551.1"/>
    <property type="molecule type" value="Genomic_DNA"/>
</dbReference>
<evidence type="ECO:0000256" key="3">
    <source>
        <dbReference type="PIRSR" id="PIRSR613078-2"/>
    </source>
</evidence>
<evidence type="ECO:0000256" key="1">
    <source>
        <dbReference type="ARBA" id="ARBA00022801"/>
    </source>
</evidence>
<dbReference type="AlphaFoldDB" id="A0A6C0FYK0"/>
<protein>
    <submittedName>
        <fullName evidence="4">Histidine phosphatase family protein</fullName>
    </submittedName>
</protein>
<dbReference type="PROSITE" id="PS00175">
    <property type="entry name" value="PG_MUTASE"/>
    <property type="match status" value="1"/>
</dbReference>
<dbReference type="InterPro" id="IPR013078">
    <property type="entry name" value="His_Pase_superF_clade-1"/>
</dbReference>
<dbReference type="RefSeq" id="WP_162356866.1">
    <property type="nucleotide sequence ID" value="NZ_CP048209.1"/>
</dbReference>
<feature type="binding site" evidence="3">
    <location>
        <position position="59"/>
    </location>
    <ligand>
        <name>substrate</name>
    </ligand>
</feature>
<reference evidence="4 5" key="1">
    <citation type="submission" date="2020-01" db="EMBL/GenBank/DDBJ databases">
        <title>Paenibacillus sp. nov., isolated from tomato rhizosphere.</title>
        <authorList>
            <person name="Weon H.-Y."/>
            <person name="Lee S.A."/>
        </authorList>
    </citation>
    <scope>NUCLEOTIDE SEQUENCE [LARGE SCALE GENOMIC DNA]</scope>
    <source>
        <strain evidence="4 5">12200R-189</strain>
    </source>
</reference>
<keyword evidence="5" id="KW-1185">Reference proteome</keyword>
<dbReference type="SUPFAM" id="SSF53254">
    <property type="entry name" value="Phosphoglycerate mutase-like"/>
    <property type="match status" value="1"/>
</dbReference>
<dbReference type="Gene3D" id="3.40.50.1240">
    <property type="entry name" value="Phosphoglycerate mutase-like"/>
    <property type="match status" value="1"/>
</dbReference>
<keyword evidence="1" id="KW-0378">Hydrolase</keyword>
<dbReference type="InterPro" id="IPR051695">
    <property type="entry name" value="Phosphoglycerate_Mutase"/>
</dbReference>
<name>A0A6C0FYK0_9BACL</name>
<dbReference type="InterPro" id="IPR001345">
    <property type="entry name" value="PG/BPGM_mutase_AS"/>
</dbReference>
<dbReference type="PANTHER" id="PTHR46517">
    <property type="entry name" value="FRUCTOSE-2,6-BISPHOSPHATASE TIGAR"/>
    <property type="match status" value="1"/>
</dbReference>
<evidence type="ECO:0000313" key="5">
    <source>
        <dbReference type="Proteomes" id="UP000476064"/>
    </source>
</evidence>
<dbReference type="GO" id="GO:0004331">
    <property type="term" value="F:fructose-2,6-bisphosphate 2-phosphatase activity"/>
    <property type="evidence" value="ECO:0007669"/>
    <property type="project" value="TreeGrafter"/>
</dbReference>
<dbReference type="InterPro" id="IPR029033">
    <property type="entry name" value="His_PPase_superfam"/>
</dbReference>
<accession>A0A6C0FYK0</accession>
<evidence type="ECO:0000313" key="4">
    <source>
        <dbReference type="EMBL" id="QHT60551.1"/>
    </source>
</evidence>
<feature type="binding site" evidence="3">
    <location>
        <begin position="7"/>
        <end position="14"/>
    </location>
    <ligand>
        <name>substrate</name>
    </ligand>
</feature>
<sequence length="196" mass="22029">MRIGLIRHGQTEWNELGKIQGQTDIPLNAEGFRQARALAHRLRHEPMKWDAVVSSDLQRAKQTADVLADALGIPVLSPDTRLRERFYGEVEGTTAEERLAKWGADWKKRDSGQENDKQLRERALSFVEDAAGANPNRNLLVVTHGSLLAQLLQAMCAEWSDKPINNLSFSILERAGAGWAPILHNCTLHLEQLHQQ</sequence>
<dbReference type="KEGG" id="plyc:GXP70_11805"/>
<dbReference type="GO" id="GO:0005829">
    <property type="term" value="C:cytosol"/>
    <property type="evidence" value="ECO:0007669"/>
    <property type="project" value="TreeGrafter"/>
</dbReference>
<dbReference type="PANTHER" id="PTHR46517:SF1">
    <property type="entry name" value="FRUCTOSE-2,6-BISPHOSPHATASE TIGAR"/>
    <property type="match status" value="1"/>
</dbReference>
<dbReference type="Proteomes" id="UP000476064">
    <property type="component" value="Chromosome"/>
</dbReference>
<dbReference type="SMART" id="SM00855">
    <property type="entry name" value="PGAM"/>
    <property type="match status" value="1"/>
</dbReference>
<evidence type="ECO:0000256" key="2">
    <source>
        <dbReference type="PIRSR" id="PIRSR613078-1"/>
    </source>
</evidence>
<feature type="active site" description="Proton donor/acceptor" evidence="2">
    <location>
        <position position="84"/>
    </location>
</feature>
<gene>
    <name evidence="4" type="ORF">GXP70_11805</name>
</gene>
<organism evidence="4 5">
    <name type="scientific">Paenibacillus lycopersici</name>
    <dbReference type="NCBI Taxonomy" id="2704462"/>
    <lineage>
        <taxon>Bacteria</taxon>
        <taxon>Bacillati</taxon>
        <taxon>Bacillota</taxon>
        <taxon>Bacilli</taxon>
        <taxon>Bacillales</taxon>
        <taxon>Paenibacillaceae</taxon>
        <taxon>Paenibacillus</taxon>
    </lineage>
</organism>